<dbReference type="PANTHER" id="PTHR43184:SF12">
    <property type="entry name" value="SUGAR PHOSPHATE EXCHANGER 3"/>
    <property type="match status" value="1"/>
</dbReference>
<dbReference type="SUPFAM" id="SSF50630">
    <property type="entry name" value="Acid proteases"/>
    <property type="match status" value="1"/>
</dbReference>
<keyword evidence="3 5" id="KW-1133">Transmembrane helix</keyword>
<dbReference type="InterPro" id="IPR011701">
    <property type="entry name" value="MFS"/>
</dbReference>
<dbReference type="OrthoDB" id="3639251at2759"/>
<name>A0A7J6MFN5_PEROL</name>
<dbReference type="Pfam" id="PF00026">
    <property type="entry name" value="Asp"/>
    <property type="match status" value="1"/>
</dbReference>
<keyword evidence="4 5" id="KW-0472">Membrane</keyword>
<dbReference type="GO" id="GO:0005789">
    <property type="term" value="C:endoplasmic reticulum membrane"/>
    <property type="evidence" value="ECO:0007669"/>
    <property type="project" value="TreeGrafter"/>
</dbReference>
<evidence type="ECO:0000256" key="4">
    <source>
        <dbReference type="ARBA" id="ARBA00023136"/>
    </source>
</evidence>
<dbReference type="SUPFAM" id="SSF103473">
    <property type="entry name" value="MFS general substrate transporter"/>
    <property type="match status" value="2"/>
</dbReference>
<dbReference type="GO" id="GO:0022857">
    <property type="term" value="F:transmembrane transporter activity"/>
    <property type="evidence" value="ECO:0007669"/>
    <property type="project" value="InterPro"/>
</dbReference>
<dbReference type="AlphaFoldDB" id="A0A7J6MFN5"/>
<comment type="caution">
    <text evidence="7">The sequence shown here is derived from an EMBL/GenBank/DDBJ whole genome shotgun (WGS) entry which is preliminary data.</text>
</comment>
<dbReference type="PANTHER" id="PTHR43184">
    <property type="entry name" value="MAJOR FACILITATOR SUPERFAMILY TRANSPORTER 16, ISOFORM B"/>
    <property type="match status" value="1"/>
</dbReference>
<evidence type="ECO:0000256" key="3">
    <source>
        <dbReference type="ARBA" id="ARBA00022989"/>
    </source>
</evidence>
<feature type="transmembrane region" description="Helical" evidence="5">
    <location>
        <begin position="490"/>
        <end position="516"/>
    </location>
</feature>
<evidence type="ECO:0000313" key="8">
    <source>
        <dbReference type="Proteomes" id="UP000570595"/>
    </source>
</evidence>
<dbReference type="PROSITE" id="PS00141">
    <property type="entry name" value="ASP_PROTEASE"/>
    <property type="match status" value="1"/>
</dbReference>
<evidence type="ECO:0000259" key="6">
    <source>
        <dbReference type="PROSITE" id="PS51767"/>
    </source>
</evidence>
<protein>
    <recommendedName>
        <fullName evidence="6">Peptidase A1 domain-containing protein</fullName>
    </recommendedName>
</protein>
<comment type="subcellular location">
    <subcellularLocation>
        <location evidence="1">Membrane</location>
        <topology evidence="1">Multi-pass membrane protein</topology>
    </subcellularLocation>
</comment>
<feature type="transmembrane region" description="Helical" evidence="5">
    <location>
        <begin position="918"/>
        <end position="939"/>
    </location>
</feature>
<evidence type="ECO:0000313" key="7">
    <source>
        <dbReference type="EMBL" id="KAF4670409.1"/>
    </source>
</evidence>
<dbReference type="Gene3D" id="1.20.1250.20">
    <property type="entry name" value="MFS general substrate transporter like domains"/>
    <property type="match status" value="2"/>
</dbReference>
<dbReference type="InterPro" id="IPR036259">
    <property type="entry name" value="MFS_trans_sf"/>
</dbReference>
<dbReference type="Gene3D" id="2.40.70.10">
    <property type="entry name" value="Acid Proteases"/>
    <property type="match status" value="2"/>
</dbReference>
<feature type="transmembrane region" description="Helical" evidence="5">
    <location>
        <begin position="709"/>
        <end position="728"/>
    </location>
</feature>
<feature type="transmembrane region" description="Helical" evidence="5">
    <location>
        <begin position="735"/>
        <end position="756"/>
    </location>
</feature>
<dbReference type="GO" id="GO:0004190">
    <property type="term" value="F:aspartic-type endopeptidase activity"/>
    <property type="evidence" value="ECO:0007669"/>
    <property type="project" value="InterPro"/>
</dbReference>
<sequence length="966" mass="104621">MYFSESLILVDPSSGRLPPFSVAMRSALFLAEVLRIGLAAVLSSDEGKTVTVPIEDDHVKVEIDGRELTLLLDTGSNAILVNDGVWYEGKYGKGTCGDPRAACYFCPGGRTCLDAGMSVLGLNFVEGQVCRFVLRSGSITLGEHSIDGVEFGVVVDFTPPPSHETARSPGMLGMGLASAGSPLTSLLQQLKYKSVIDKLALSIRTQPSGKVGINGRVVLGEVVEGGLGMQLTPLEMCDKVRWNRVTVRVSPMAILGSDWNLLHTQGSDELGRNSSRLGYVDSGTRDILVPDAAQFVYAIIQYAKERIKLDRFWRNPGRARPIFEKKTNTRRSWFIDEGVLKFFPTLVLTVGSNRSMAVTIPPGDYARCVRGWCVLGVASHQEDRVLLGVPFLRACDAYVDFETWMVDRTISHDRARLITTLHHERVRVLLVTFCSYAALHAARKSFSNSKAALQDARPGAFPTSTLAALDTLFMIAYSTGLLLAGRLGDVFSASTVLAIGLAFTTIAQTVFSLLCVLRTPPDWEFKVVLFAIWILNGLVWQQESLPDSLLAFVRAMGVETPIAASCDKVTVQLGTLQAICAMGLVRGRIVAYLLAAPVATEKIGDGLTELAYYALRDFKDQGAHLRLEFAASLAFFAAKYGFIVQSLCWPACVKLVGNWLAPVHHLIEGSEEDETSEDSETASVVDDRIGVVNPAHSGMLFGLWSSNASVGNIVGALMAALALGIAGAHAALKEMGVLLVFLGPSLLMVVFSYYSVKLKDSPPTVNGVQALGSQVTTDAQLPTLEAVLGGLKEIWHAFRLPFVARYSVVYACTKGVNYAMFFWLPFYLSEVCKLDPGWADGLSVFYDIGQCLGGVIAGSIVDKWARGKKSIGELKGANSLGFRRATRGSGNERSERPVTCAVLKIESQILVSLKYGSAVPITMIIFLAGLLVSIFAGVFEMDSVERQEKAAVFEDFDPSGERQACC</sequence>
<proteinExistence type="predicted"/>
<accession>A0A7J6MFN5</accession>
<evidence type="ECO:0000256" key="2">
    <source>
        <dbReference type="ARBA" id="ARBA00022692"/>
    </source>
</evidence>
<dbReference type="Proteomes" id="UP000570595">
    <property type="component" value="Unassembled WGS sequence"/>
</dbReference>
<dbReference type="InterPro" id="IPR021109">
    <property type="entry name" value="Peptidase_aspartic_dom_sf"/>
</dbReference>
<feature type="domain" description="Peptidase A1" evidence="6">
    <location>
        <begin position="55"/>
        <end position="409"/>
    </location>
</feature>
<dbReference type="EMBL" id="JABAHT010000010">
    <property type="protein sequence ID" value="KAF4670409.1"/>
    <property type="molecule type" value="Genomic_DNA"/>
</dbReference>
<dbReference type="Pfam" id="PF07690">
    <property type="entry name" value="MFS_1"/>
    <property type="match status" value="1"/>
</dbReference>
<keyword evidence="2 5" id="KW-0812">Transmembrane</keyword>
<dbReference type="GO" id="GO:0006508">
    <property type="term" value="P:proteolysis"/>
    <property type="evidence" value="ECO:0007669"/>
    <property type="project" value="InterPro"/>
</dbReference>
<reference evidence="7 8" key="1">
    <citation type="submission" date="2020-04" db="EMBL/GenBank/DDBJ databases">
        <title>Perkinsus olseni comparative genomics.</title>
        <authorList>
            <person name="Bogema D.R."/>
        </authorList>
    </citation>
    <scope>NUCLEOTIDE SEQUENCE [LARGE SCALE GENOMIC DNA]</scope>
    <source>
        <strain evidence="7">ATCC PRA-179</strain>
    </source>
</reference>
<gene>
    <name evidence="7" type="ORF">FOZ61_000103</name>
</gene>
<dbReference type="InterPro" id="IPR001969">
    <property type="entry name" value="Aspartic_peptidase_AS"/>
</dbReference>
<dbReference type="InterPro" id="IPR033121">
    <property type="entry name" value="PEPTIDASE_A1"/>
</dbReference>
<dbReference type="PROSITE" id="PS51767">
    <property type="entry name" value="PEPTIDASE_A1"/>
    <property type="match status" value="1"/>
</dbReference>
<evidence type="ECO:0000256" key="5">
    <source>
        <dbReference type="SAM" id="Phobius"/>
    </source>
</evidence>
<evidence type="ECO:0000256" key="1">
    <source>
        <dbReference type="ARBA" id="ARBA00004141"/>
    </source>
</evidence>
<organism evidence="7 8">
    <name type="scientific">Perkinsus olseni</name>
    <name type="common">Perkinsus atlanticus</name>
    <dbReference type="NCBI Taxonomy" id="32597"/>
    <lineage>
        <taxon>Eukaryota</taxon>
        <taxon>Sar</taxon>
        <taxon>Alveolata</taxon>
        <taxon>Perkinsozoa</taxon>
        <taxon>Perkinsea</taxon>
        <taxon>Perkinsida</taxon>
        <taxon>Perkinsidae</taxon>
        <taxon>Perkinsus</taxon>
    </lineage>
</organism>